<feature type="compositionally biased region" description="Basic residues" evidence="2">
    <location>
        <begin position="91"/>
        <end position="100"/>
    </location>
</feature>
<dbReference type="AlphaFoldDB" id="B0DBX2"/>
<evidence type="ECO:0000313" key="4">
    <source>
        <dbReference type="EMBL" id="EDR07792.1"/>
    </source>
</evidence>
<feature type="region of interest" description="Disordered" evidence="2">
    <location>
        <begin position="84"/>
        <end position="124"/>
    </location>
</feature>
<feature type="region of interest" description="Disordered" evidence="2">
    <location>
        <begin position="499"/>
        <end position="521"/>
    </location>
</feature>
<sequence>MNLDPFQHDRKNKLSPLTSTQPHDSLLRLQRDKYRQEVAELRTQLVKLQAQVDESECTIGDLRRLLAEAHNDAVIDLTAEKPITDSEAKREKPRHKRKNHKVEEIQIVKPDDSKPSPSSIKSNSIPIIHSKVTVVMDESSALPSAVSSPEIRIQSVKEIPSHKRSFDPENDLAVASPNTGGNEKRRKLEQMNPRASTSAHLPETASPVSSSLNTRPELDAVATTGSQFGEVQPTPPIDNILHQDDDPHLKIKIKDEAFTLPLSIISSYLKDCAPLAISSPETSSVPRRLISLAYGGNGQQLLQYIRAPLNPSGPKKRRMVFPMLNMNPAMPTRPGEPGLLFASRHEILYNAPWSLFCRSMVGKEPRWRYLGEFNSVLCGKMTTEQFRAQKQAVKDNWGKLILKSLRYDVYVSMLARIALKKYGLVDEPNENALEIAEMAAIRSKTGRHVTVQDITGAFSRGDEAIDILRMECVSYDHVFAADIATRLRGYDKLLAGAQTASRGKGGRGGQKPNKAARERSFSVSKMRGDLMLLSSDSELTDYDYDSED</sequence>
<proteinExistence type="predicted"/>
<dbReference type="GeneID" id="6077129"/>
<dbReference type="OrthoDB" id="3265858at2759"/>
<dbReference type="InterPro" id="IPR046520">
    <property type="entry name" value="DUF6697"/>
</dbReference>
<name>B0DBX2_LACBS</name>
<evidence type="ECO:0000313" key="5">
    <source>
        <dbReference type="Proteomes" id="UP000001194"/>
    </source>
</evidence>
<dbReference type="Proteomes" id="UP000001194">
    <property type="component" value="Unassembled WGS sequence"/>
</dbReference>
<protein>
    <submittedName>
        <fullName evidence="4">Predicted protein</fullName>
    </submittedName>
</protein>
<keyword evidence="1" id="KW-0175">Coiled coil</keyword>
<dbReference type="HOGENOM" id="CLU_497015_0_0_1"/>
<feature type="compositionally biased region" description="Low complexity" evidence="2">
    <location>
        <begin position="115"/>
        <end position="124"/>
    </location>
</feature>
<keyword evidence="5" id="KW-1185">Reference proteome</keyword>
<reference evidence="4 5" key="1">
    <citation type="journal article" date="2008" name="Nature">
        <title>The genome of Laccaria bicolor provides insights into mycorrhizal symbiosis.</title>
        <authorList>
            <person name="Martin F."/>
            <person name="Aerts A."/>
            <person name="Ahren D."/>
            <person name="Brun A."/>
            <person name="Danchin E.G.J."/>
            <person name="Duchaussoy F."/>
            <person name="Gibon J."/>
            <person name="Kohler A."/>
            <person name="Lindquist E."/>
            <person name="Pereda V."/>
            <person name="Salamov A."/>
            <person name="Shapiro H.J."/>
            <person name="Wuyts J."/>
            <person name="Blaudez D."/>
            <person name="Buee M."/>
            <person name="Brokstein P."/>
            <person name="Canbaeck B."/>
            <person name="Cohen D."/>
            <person name="Courty P.E."/>
            <person name="Coutinho P.M."/>
            <person name="Delaruelle C."/>
            <person name="Detter J.C."/>
            <person name="Deveau A."/>
            <person name="DiFazio S."/>
            <person name="Duplessis S."/>
            <person name="Fraissinet-Tachet L."/>
            <person name="Lucic E."/>
            <person name="Frey-Klett P."/>
            <person name="Fourrey C."/>
            <person name="Feussner I."/>
            <person name="Gay G."/>
            <person name="Grimwood J."/>
            <person name="Hoegger P.J."/>
            <person name="Jain P."/>
            <person name="Kilaru S."/>
            <person name="Labbe J."/>
            <person name="Lin Y.C."/>
            <person name="Legue V."/>
            <person name="Le Tacon F."/>
            <person name="Marmeisse R."/>
            <person name="Melayah D."/>
            <person name="Montanini B."/>
            <person name="Muratet M."/>
            <person name="Nehls U."/>
            <person name="Niculita-Hirzel H."/>
            <person name="Oudot-Le Secq M.P."/>
            <person name="Peter M."/>
            <person name="Quesneville H."/>
            <person name="Rajashekar B."/>
            <person name="Reich M."/>
            <person name="Rouhier N."/>
            <person name="Schmutz J."/>
            <person name="Yin T."/>
            <person name="Chalot M."/>
            <person name="Henrissat B."/>
            <person name="Kuees U."/>
            <person name="Lucas S."/>
            <person name="Van de Peer Y."/>
            <person name="Podila G.K."/>
            <person name="Polle A."/>
            <person name="Pukkila P.J."/>
            <person name="Richardson P.M."/>
            <person name="Rouze P."/>
            <person name="Sanders I.R."/>
            <person name="Stajich J.E."/>
            <person name="Tunlid A."/>
            <person name="Tuskan G."/>
            <person name="Grigoriev I.V."/>
        </authorList>
    </citation>
    <scope>NUCLEOTIDE SEQUENCE [LARGE SCALE GENOMIC DNA]</scope>
    <source>
        <strain evidence="5">S238N-H82 / ATCC MYA-4686</strain>
    </source>
</reference>
<feature type="compositionally biased region" description="Basic and acidic residues" evidence="2">
    <location>
        <begin position="101"/>
        <end position="114"/>
    </location>
</feature>
<feature type="domain" description="DUF6697" evidence="3">
    <location>
        <begin position="285"/>
        <end position="485"/>
    </location>
</feature>
<accession>B0DBX2</accession>
<evidence type="ECO:0000256" key="1">
    <source>
        <dbReference type="SAM" id="Coils"/>
    </source>
</evidence>
<feature type="region of interest" description="Disordered" evidence="2">
    <location>
        <begin position="1"/>
        <end position="25"/>
    </location>
</feature>
<dbReference type="InParanoid" id="B0DBX2"/>
<dbReference type="EMBL" id="DS547103">
    <property type="protein sequence ID" value="EDR07792.1"/>
    <property type="molecule type" value="Genomic_DNA"/>
</dbReference>
<feature type="coiled-coil region" evidence="1">
    <location>
        <begin position="31"/>
        <end position="65"/>
    </location>
</feature>
<dbReference type="Pfam" id="PF20411">
    <property type="entry name" value="DUF6697"/>
    <property type="match status" value="1"/>
</dbReference>
<organism evidence="5">
    <name type="scientific">Laccaria bicolor (strain S238N-H82 / ATCC MYA-4686)</name>
    <name type="common">Bicoloured deceiver</name>
    <name type="synonym">Laccaria laccata var. bicolor</name>
    <dbReference type="NCBI Taxonomy" id="486041"/>
    <lineage>
        <taxon>Eukaryota</taxon>
        <taxon>Fungi</taxon>
        <taxon>Dikarya</taxon>
        <taxon>Basidiomycota</taxon>
        <taxon>Agaricomycotina</taxon>
        <taxon>Agaricomycetes</taxon>
        <taxon>Agaricomycetidae</taxon>
        <taxon>Agaricales</taxon>
        <taxon>Agaricineae</taxon>
        <taxon>Hydnangiaceae</taxon>
        <taxon>Laccaria</taxon>
    </lineage>
</organism>
<evidence type="ECO:0000259" key="3">
    <source>
        <dbReference type="Pfam" id="PF20411"/>
    </source>
</evidence>
<gene>
    <name evidence="4" type="ORF">LACBIDRAFT_297954</name>
</gene>
<dbReference type="RefSeq" id="XP_001881581.1">
    <property type="nucleotide sequence ID" value="XM_001881546.1"/>
</dbReference>
<evidence type="ECO:0000256" key="2">
    <source>
        <dbReference type="SAM" id="MobiDB-lite"/>
    </source>
</evidence>
<feature type="region of interest" description="Disordered" evidence="2">
    <location>
        <begin position="158"/>
        <end position="215"/>
    </location>
</feature>
<dbReference type="KEGG" id="lbc:LACBIDRAFT_297954"/>